<gene>
    <name evidence="1" type="ORF">NAT47_07000</name>
</gene>
<sequence>MTDIQTILTSKFPKTEERVEGRLVFLDQHEIIRLDSPRLQAITKLAFYKTKFFTGYRKFTIIDTVVGLSNDNEVFLLTNPLFSDKYSDLIKIFENVKSAHVDKGFVSDLVDLYRATGAKITEIGADKYQIWFGDNKWRILDFEINGSLKIKTTPNSTLPKAGRSWWQKLLGSE</sequence>
<organism evidence="1 2">
    <name type="scientific">Flavobacterium fragile</name>
    <dbReference type="NCBI Taxonomy" id="2949085"/>
    <lineage>
        <taxon>Bacteria</taxon>
        <taxon>Pseudomonadati</taxon>
        <taxon>Bacteroidota</taxon>
        <taxon>Flavobacteriia</taxon>
        <taxon>Flavobacteriales</taxon>
        <taxon>Flavobacteriaceae</taxon>
        <taxon>Flavobacterium</taxon>
    </lineage>
</organism>
<keyword evidence="2" id="KW-1185">Reference proteome</keyword>
<name>A0ABT0TGQ8_9FLAO</name>
<protein>
    <submittedName>
        <fullName evidence="1">Uncharacterized protein</fullName>
    </submittedName>
</protein>
<evidence type="ECO:0000313" key="2">
    <source>
        <dbReference type="Proteomes" id="UP001203342"/>
    </source>
</evidence>
<evidence type="ECO:0000313" key="1">
    <source>
        <dbReference type="EMBL" id="MCL9770159.1"/>
    </source>
</evidence>
<dbReference type="RefSeq" id="WP_250581666.1">
    <property type="nucleotide sequence ID" value="NZ_JAMLJN010000005.1"/>
</dbReference>
<reference evidence="1 2" key="1">
    <citation type="submission" date="2022-05" db="EMBL/GenBank/DDBJ databases">
        <title>Flavobacterium sp., isolated from activated sludge.</title>
        <authorList>
            <person name="Ran Q."/>
        </authorList>
    </citation>
    <scope>NUCLEOTIDE SEQUENCE [LARGE SCALE GENOMIC DNA]</scope>
    <source>
        <strain evidence="1 2">HXWNR69</strain>
    </source>
</reference>
<dbReference type="EMBL" id="JAMLJN010000005">
    <property type="protein sequence ID" value="MCL9770159.1"/>
    <property type="molecule type" value="Genomic_DNA"/>
</dbReference>
<accession>A0ABT0TGQ8</accession>
<dbReference type="Proteomes" id="UP001203342">
    <property type="component" value="Unassembled WGS sequence"/>
</dbReference>
<proteinExistence type="predicted"/>
<comment type="caution">
    <text evidence="1">The sequence shown here is derived from an EMBL/GenBank/DDBJ whole genome shotgun (WGS) entry which is preliminary data.</text>
</comment>